<dbReference type="OrthoDB" id="2408558at2759"/>
<keyword evidence="2" id="KW-1185">Reference proteome</keyword>
<dbReference type="InParanoid" id="A0A1Y1YJC6"/>
<evidence type="ECO:0000313" key="2">
    <source>
        <dbReference type="Proteomes" id="UP000193498"/>
    </source>
</evidence>
<sequence>MAWLQSSRSEEIGTKMEYTPNWRLEKERKANIIKDKPDDTEPTTLRRNRALLIPFFPLAFVALILDSGLKVGKHLLPAANRFARSALELGYLGSAYFWRTCHSIAAILENTLLSRFVQSFTTLVFDVLIFDLLDDLRDLYLFTGKVYSLIPAVKPLITMINRNLERIWSNVYVGCTVDYTIACGAAMLSGLRSLATILKPLSFNFGEQLRCIASISKRGLVYTEQAARFAQQLVQSYLEPMWPMMVKCIQMLANMGMQFSAQIPRLAKEAYEEIQPVLLTWKDRIAVTADEVIQFLGNSMINWMKSVKSKQE</sequence>
<dbReference type="Proteomes" id="UP000193498">
    <property type="component" value="Unassembled WGS sequence"/>
</dbReference>
<comment type="caution">
    <text evidence="1">The sequence shown here is derived from an EMBL/GenBank/DDBJ whole genome shotgun (WGS) entry which is preliminary data.</text>
</comment>
<accession>A0A1Y1YJC6</accession>
<organism evidence="1 2">
    <name type="scientific">Basidiobolus meristosporus CBS 931.73</name>
    <dbReference type="NCBI Taxonomy" id="1314790"/>
    <lineage>
        <taxon>Eukaryota</taxon>
        <taxon>Fungi</taxon>
        <taxon>Fungi incertae sedis</taxon>
        <taxon>Zoopagomycota</taxon>
        <taxon>Entomophthoromycotina</taxon>
        <taxon>Basidiobolomycetes</taxon>
        <taxon>Basidiobolales</taxon>
        <taxon>Basidiobolaceae</taxon>
        <taxon>Basidiobolus</taxon>
    </lineage>
</organism>
<dbReference type="AlphaFoldDB" id="A0A1Y1YJC6"/>
<dbReference type="EMBL" id="MCFE01000120">
    <property type="protein sequence ID" value="ORX98099.1"/>
    <property type="molecule type" value="Genomic_DNA"/>
</dbReference>
<protein>
    <submittedName>
        <fullName evidence="1">Uncharacterized protein</fullName>
    </submittedName>
</protein>
<evidence type="ECO:0000313" key="1">
    <source>
        <dbReference type="EMBL" id="ORX98099.1"/>
    </source>
</evidence>
<reference evidence="1 2" key="1">
    <citation type="submission" date="2016-07" db="EMBL/GenBank/DDBJ databases">
        <title>Pervasive Adenine N6-methylation of Active Genes in Fungi.</title>
        <authorList>
            <consortium name="DOE Joint Genome Institute"/>
            <person name="Mondo S.J."/>
            <person name="Dannebaum R.O."/>
            <person name="Kuo R.C."/>
            <person name="Labutti K."/>
            <person name="Haridas S."/>
            <person name="Kuo A."/>
            <person name="Salamov A."/>
            <person name="Ahrendt S.R."/>
            <person name="Lipzen A."/>
            <person name="Sullivan W."/>
            <person name="Andreopoulos W.B."/>
            <person name="Clum A."/>
            <person name="Lindquist E."/>
            <person name="Daum C."/>
            <person name="Ramamoorthy G.K."/>
            <person name="Gryganskyi A."/>
            <person name="Culley D."/>
            <person name="Magnuson J.K."/>
            <person name="James T.Y."/>
            <person name="O'Malley M.A."/>
            <person name="Stajich J.E."/>
            <person name="Spatafora J.W."/>
            <person name="Visel A."/>
            <person name="Grigoriev I.V."/>
        </authorList>
    </citation>
    <scope>NUCLEOTIDE SEQUENCE [LARGE SCALE GENOMIC DNA]</scope>
    <source>
        <strain evidence="1 2">CBS 931.73</strain>
    </source>
</reference>
<name>A0A1Y1YJC6_9FUNG</name>
<proteinExistence type="predicted"/>
<gene>
    <name evidence="1" type="ORF">K493DRAFT_406704</name>
</gene>